<sequence length="130" mass="13772">AGSGTTTRRRRGRAAGGGGITSRSCCWGCTAARARARAGSSAAASARRRTPRRPPCCCSPASSAPPHFDYHPYPMVISIVETIASLSNCSLNSLCAASNYCVLYPDNCDVNYMYSFDHGDIIEPLFSPCA</sequence>
<reference evidence="1" key="2">
    <citation type="submission" date="2018-03" db="EMBL/GenBank/DDBJ databases">
        <title>The Triticum urartu genome reveals the dynamic nature of wheat genome evolution.</title>
        <authorList>
            <person name="Ling H."/>
            <person name="Ma B."/>
            <person name="Shi X."/>
            <person name="Liu H."/>
            <person name="Dong L."/>
            <person name="Sun H."/>
            <person name="Cao Y."/>
            <person name="Gao Q."/>
            <person name="Zheng S."/>
            <person name="Li Y."/>
            <person name="Yu Y."/>
            <person name="Du H."/>
            <person name="Qi M."/>
            <person name="Li Y."/>
            <person name="Yu H."/>
            <person name="Cui Y."/>
            <person name="Wang N."/>
            <person name="Chen C."/>
            <person name="Wu H."/>
            <person name="Zhao Y."/>
            <person name="Zhang J."/>
            <person name="Li Y."/>
            <person name="Zhou W."/>
            <person name="Zhang B."/>
            <person name="Hu W."/>
            <person name="Eijk M."/>
            <person name="Tang J."/>
            <person name="Witsenboer H."/>
            <person name="Zhao S."/>
            <person name="Li Z."/>
            <person name="Zhang A."/>
            <person name="Wang D."/>
            <person name="Liang C."/>
        </authorList>
    </citation>
    <scope>NUCLEOTIDE SEQUENCE [LARGE SCALE GENOMIC DNA]</scope>
    <source>
        <strain evidence="1">cv. G1812</strain>
    </source>
</reference>
<evidence type="ECO:0000313" key="2">
    <source>
        <dbReference type="Proteomes" id="UP000015106"/>
    </source>
</evidence>
<dbReference type="Gramene" id="TuG1812G0500000614.01.T01">
    <property type="protein sequence ID" value="TuG1812G0500000614.01.T01.cds282568"/>
    <property type="gene ID" value="TuG1812G0500000614.01"/>
</dbReference>
<dbReference type="Proteomes" id="UP000015106">
    <property type="component" value="Chromosome 5"/>
</dbReference>
<organism evidence="1 2">
    <name type="scientific">Triticum urartu</name>
    <name type="common">Red wild einkorn</name>
    <name type="synonym">Crithodium urartu</name>
    <dbReference type="NCBI Taxonomy" id="4572"/>
    <lineage>
        <taxon>Eukaryota</taxon>
        <taxon>Viridiplantae</taxon>
        <taxon>Streptophyta</taxon>
        <taxon>Embryophyta</taxon>
        <taxon>Tracheophyta</taxon>
        <taxon>Spermatophyta</taxon>
        <taxon>Magnoliopsida</taxon>
        <taxon>Liliopsida</taxon>
        <taxon>Poales</taxon>
        <taxon>Poaceae</taxon>
        <taxon>BOP clade</taxon>
        <taxon>Pooideae</taxon>
        <taxon>Triticodae</taxon>
        <taxon>Triticeae</taxon>
        <taxon>Triticinae</taxon>
        <taxon>Triticum</taxon>
    </lineage>
</organism>
<reference evidence="1" key="3">
    <citation type="submission" date="2022-06" db="UniProtKB">
        <authorList>
            <consortium name="EnsemblPlants"/>
        </authorList>
    </citation>
    <scope>IDENTIFICATION</scope>
</reference>
<protein>
    <submittedName>
        <fullName evidence="1">Uncharacterized protein</fullName>
    </submittedName>
</protein>
<reference evidence="2" key="1">
    <citation type="journal article" date="2013" name="Nature">
        <title>Draft genome of the wheat A-genome progenitor Triticum urartu.</title>
        <authorList>
            <person name="Ling H.Q."/>
            <person name="Zhao S."/>
            <person name="Liu D."/>
            <person name="Wang J."/>
            <person name="Sun H."/>
            <person name="Zhang C."/>
            <person name="Fan H."/>
            <person name="Li D."/>
            <person name="Dong L."/>
            <person name="Tao Y."/>
            <person name="Gao C."/>
            <person name="Wu H."/>
            <person name="Li Y."/>
            <person name="Cui Y."/>
            <person name="Guo X."/>
            <person name="Zheng S."/>
            <person name="Wang B."/>
            <person name="Yu K."/>
            <person name="Liang Q."/>
            <person name="Yang W."/>
            <person name="Lou X."/>
            <person name="Chen J."/>
            <person name="Feng M."/>
            <person name="Jian J."/>
            <person name="Zhang X."/>
            <person name="Luo G."/>
            <person name="Jiang Y."/>
            <person name="Liu J."/>
            <person name="Wang Z."/>
            <person name="Sha Y."/>
            <person name="Zhang B."/>
            <person name="Wu H."/>
            <person name="Tang D."/>
            <person name="Shen Q."/>
            <person name="Xue P."/>
            <person name="Zou S."/>
            <person name="Wang X."/>
            <person name="Liu X."/>
            <person name="Wang F."/>
            <person name="Yang Y."/>
            <person name="An X."/>
            <person name="Dong Z."/>
            <person name="Zhang K."/>
            <person name="Zhang X."/>
            <person name="Luo M.C."/>
            <person name="Dvorak J."/>
            <person name="Tong Y."/>
            <person name="Wang J."/>
            <person name="Yang H."/>
            <person name="Li Z."/>
            <person name="Wang D."/>
            <person name="Zhang A."/>
            <person name="Wang J."/>
        </authorList>
    </citation>
    <scope>NUCLEOTIDE SEQUENCE</scope>
    <source>
        <strain evidence="2">cv. G1812</strain>
    </source>
</reference>
<name>A0A8R7UEF8_TRIUA</name>
<dbReference type="EnsemblPlants" id="TuG1812G0500000614.01.T01">
    <property type="protein sequence ID" value="TuG1812G0500000614.01.T01.cds282568"/>
    <property type="gene ID" value="TuG1812G0500000614.01"/>
</dbReference>
<dbReference type="AlphaFoldDB" id="A0A8R7UEF8"/>
<keyword evidence="2" id="KW-1185">Reference proteome</keyword>
<evidence type="ECO:0000313" key="1">
    <source>
        <dbReference type="EnsemblPlants" id="TuG1812G0500000614.01.T01.cds282568"/>
    </source>
</evidence>
<proteinExistence type="predicted"/>
<accession>A0A8R7UEF8</accession>